<reference evidence="1 2" key="1">
    <citation type="submission" date="2018-10" db="EMBL/GenBank/DDBJ databases">
        <title>Isolation of pseudouridimycin from Streptomyces albus DSM 40763.</title>
        <authorList>
            <person name="Rosenqvist P."/>
            <person name="Metsae-Ketelae M."/>
            <person name="Virta P."/>
        </authorList>
    </citation>
    <scope>NUCLEOTIDE SEQUENCE [LARGE SCALE GENOMIC DNA]</scope>
    <source>
        <strain evidence="1 2">DSM 40763</strain>
    </source>
</reference>
<dbReference type="InterPro" id="IPR006764">
    <property type="entry name" value="SAM_dep_MeTrfase_SAV2177_type"/>
</dbReference>
<evidence type="ECO:0000313" key="1">
    <source>
        <dbReference type="EMBL" id="TGG86079.1"/>
    </source>
</evidence>
<dbReference type="AlphaFoldDB" id="A0A6C1C8W5"/>
<gene>
    <name evidence="1" type="ORF">D8771_06600</name>
</gene>
<keyword evidence="1" id="KW-0489">Methyltransferase</keyword>
<dbReference type="PIRSF" id="PIRSF017393">
    <property type="entry name" value="MTase_SAV2177"/>
    <property type="match status" value="1"/>
</dbReference>
<accession>A0A6C1C8W5</accession>
<comment type="caution">
    <text evidence="1">The sequence shown here is derived from an EMBL/GenBank/DDBJ whole genome shotgun (WGS) entry which is preliminary data.</text>
</comment>
<name>A0A6C1C8W5_9ACTN</name>
<dbReference type="CDD" id="cd02440">
    <property type="entry name" value="AdoMet_MTases"/>
    <property type="match status" value="1"/>
</dbReference>
<dbReference type="Gene3D" id="3.40.50.150">
    <property type="entry name" value="Vaccinia Virus protein VP39"/>
    <property type="match status" value="1"/>
</dbReference>
<organism evidence="1 2">
    <name type="scientific">Streptomyces albus</name>
    <dbReference type="NCBI Taxonomy" id="1888"/>
    <lineage>
        <taxon>Bacteria</taxon>
        <taxon>Bacillati</taxon>
        <taxon>Actinomycetota</taxon>
        <taxon>Actinomycetes</taxon>
        <taxon>Kitasatosporales</taxon>
        <taxon>Streptomycetaceae</taxon>
        <taxon>Streptomyces</taxon>
    </lineage>
</organism>
<dbReference type="EMBL" id="RCIY01000040">
    <property type="protein sequence ID" value="TGG86079.1"/>
    <property type="molecule type" value="Genomic_DNA"/>
</dbReference>
<dbReference type="SUPFAM" id="SSF53335">
    <property type="entry name" value="S-adenosyl-L-methionine-dependent methyltransferases"/>
    <property type="match status" value="1"/>
</dbReference>
<proteinExistence type="predicted"/>
<dbReference type="GO" id="GO:0008168">
    <property type="term" value="F:methyltransferase activity"/>
    <property type="evidence" value="ECO:0007669"/>
    <property type="project" value="UniProtKB-KW"/>
</dbReference>
<dbReference type="RefSeq" id="WP_016471207.1">
    <property type="nucleotide sequence ID" value="NZ_BBQG01000022.1"/>
</dbReference>
<dbReference type="Pfam" id="PF04672">
    <property type="entry name" value="Methyltransf_19"/>
    <property type="match status" value="1"/>
</dbReference>
<dbReference type="GeneID" id="75179973"/>
<protein>
    <submittedName>
        <fullName evidence="1">SAM-dependent methyltransferase</fullName>
    </submittedName>
</protein>
<dbReference type="Proteomes" id="UP000298111">
    <property type="component" value="Unassembled WGS sequence"/>
</dbReference>
<dbReference type="InterPro" id="IPR029063">
    <property type="entry name" value="SAM-dependent_MTases_sf"/>
</dbReference>
<keyword evidence="1" id="KW-0808">Transferase</keyword>
<dbReference type="GO" id="GO:0032259">
    <property type="term" value="P:methylation"/>
    <property type="evidence" value="ECO:0007669"/>
    <property type="project" value="UniProtKB-KW"/>
</dbReference>
<sequence length="277" mass="30173">MTYTPEEQAGIFESSGTGLRTHEAHSARMYDYLLGGKDNYPADQKAAEAAMSAFPTLRTAARENRSFLGRAVRYVVEETGINQFLDIGSGLPTAHNVHQVAQQHDPQARVVYVDNDPIVLAHGRALLSTDARTTVIETDLREPRSIIDHPETKALIDFEQPVAVLAVAILHFISDEEDPAGLVAQLREALAPGSVLVLSHATAEISPETALGVQAAYRAQGVPLTLRDRAEFAKLFDGFELVEPGIQVVSDWRATVPESERPSHAEVSWYGGIGRLV</sequence>
<evidence type="ECO:0000313" key="2">
    <source>
        <dbReference type="Proteomes" id="UP000298111"/>
    </source>
</evidence>